<proteinExistence type="predicted"/>
<reference evidence="1 2" key="1">
    <citation type="submission" date="2018-11" db="EMBL/GenBank/DDBJ databases">
        <authorList>
            <person name="Criscuolo A."/>
        </authorList>
    </citation>
    <scope>NUCLEOTIDE SEQUENCE [LARGE SCALE GENOMIC DNA]</scope>
    <source>
        <strain evidence="1">ACIP111625</strain>
    </source>
</reference>
<name>A0A3P5X0K5_9RHOB</name>
<evidence type="ECO:0000313" key="2">
    <source>
        <dbReference type="Proteomes" id="UP000277498"/>
    </source>
</evidence>
<dbReference type="EMBL" id="UXAW01000060">
    <property type="protein sequence ID" value="VDC27461.1"/>
    <property type="molecule type" value="Genomic_DNA"/>
</dbReference>
<protein>
    <submittedName>
        <fullName evidence="1">Uncharacterized protein</fullName>
    </submittedName>
</protein>
<organism evidence="1 2">
    <name type="scientific">Pseudogemmobacter humi</name>
    <dbReference type="NCBI Taxonomy" id="2483812"/>
    <lineage>
        <taxon>Bacteria</taxon>
        <taxon>Pseudomonadati</taxon>
        <taxon>Pseudomonadota</taxon>
        <taxon>Alphaproteobacteria</taxon>
        <taxon>Rhodobacterales</taxon>
        <taxon>Paracoccaceae</taxon>
        <taxon>Pseudogemmobacter</taxon>
    </lineage>
</organism>
<sequence length="87" mass="9748">MSQIDQLERFREALAHAAAKGGIPPRPTPISITIWQAMSLLQKAVRRGRLELALQAASTLLEIAPDRFWRRAGITLSRISVLQTCQR</sequence>
<keyword evidence="2" id="KW-1185">Reference proteome</keyword>
<gene>
    <name evidence="1" type="ORF">XINFAN_01885</name>
</gene>
<dbReference type="Proteomes" id="UP000277498">
    <property type="component" value="Unassembled WGS sequence"/>
</dbReference>
<dbReference type="AlphaFoldDB" id="A0A3P5X0K5"/>
<dbReference type="OrthoDB" id="8013467at2"/>
<dbReference type="RefSeq" id="WP_124086296.1">
    <property type="nucleotide sequence ID" value="NZ_UXAW01000060.1"/>
</dbReference>
<evidence type="ECO:0000313" key="1">
    <source>
        <dbReference type="EMBL" id="VDC27461.1"/>
    </source>
</evidence>
<accession>A0A3P5X0K5</accession>